<keyword evidence="2" id="KW-0472">Membrane</keyword>
<dbReference type="EMBL" id="JACAZI010000005">
    <property type="protein sequence ID" value="KAF7360023.1"/>
    <property type="molecule type" value="Genomic_DNA"/>
</dbReference>
<feature type="compositionally biased region" description="Basic and acidic residues" evidence="1">
    <location>
        <begin position="65"/>
        <end position="84"/>
    </location>
</feature>
<dbReference type="AlphaFoldDB" id="A0A8H6YHS5"/>
<keyword evidence="4" id="KW-1185">Reference proteome</keyword>
<evidence type="ECO:0000256" key="2">
    <source>
        <dbReference type="SAM" id="Phobius"/>
    </source>
</evidence>
<evidence type="ECO:0000256" key="1">
    <source>
        <dbReference type="SAM" id="MobiDB-lite"/>
    </source>
</evidence>
<dbReference type="Proteomes" id="UP000620124">
    <property type="component" value="Unassembled WGS sequence"/>
</dbReference>
<protein>
    <submittedName>
        <fullName evidence="3">Uncharacterized protein</fullName>
    </submittedName>
</protein>
<comment type="caution">
    <text evidence="3">The sequence shown here is derived from an EMBL/GenBank/DDBJ whole genome shotgun (WGS) entry which is preliminary data.</text>
</comment>
<sequence length="101" mass="10834">MGDPDVARSEPFPIGAVVGAATFVLVFGAIIAVFSFTQKRRNRKPIGSVETAEGTANPRRLKIQVPDREPPKVVEPDTEPHSRADGSTIYVSSPSVQAYAI</sequence>
<organism evidence="3 4">
    <name type="scientific">Mycena venus</name>
    <dbReference type="NCBI Taxonomy" id="2733690"/>
    <lineage>
        <taxon>Eukaryota</taxon>
        <taxon>Fungi</taxon>
        <taxon>Dikarya</taxon>
        <taxon>Basidiomycota</taxon>
        <taxon>Agaricomycotina</taxon>
        <taxon>Agaricomycetes</taxon>
        <taxon>Agaricomycetidae</taxon>
        <taxon>Agaricales</taxon>
        <taxon>Marasmiineae</taxon>
        <taxon>Mycenaceae</taxon>
        <taxon>Mycena</taxon>
    </lineage>
</organism>
<name>A0A8H6YHS5_9AGAR</name>
<reference evidence="3" key="1">
    <citation type="submission" date="2020-05" db="EMBL/GenBank/DDBJ databases">
        <title>Mycena genomes resolve the evolution of fungal bioluminescence.</title>
        <authorList>
            <person name="Tsai I.J."/>
        </authorList>
    </citation>
    <scope>NUCLEOTIDE SEQUENCE</scope>
    <source>
        <strain evidence="3">CCC161011</strain>
    </source>
</reference>
<feature type="region of interest" description="Disordered" evidence="1">
    <location>
        <begin position="44"/>
        <end position="88"/>
    </location>
</feature>
<evidence type="ECO:0000313" key="3">
    <source>
        <dbReference type="EMBL" id="KAF7360023.1"/>
    </source>
</evidence>
<gene>
    <name evidence="3" type="ORF">MVEN_00729900</name>
</gene>
<keyword evidence="2" id="KW-1133">Transmembrane helix</keyword>
<feature type="transmembrane region" description="Helical" evidence="2">
    <location>
        <begin position="12"/>
        <end position="36"/>
    </location>
</feature>
<accession>A0A8H6YHS5</accession>
<proteinExistence type="predicted"/>
<keyword evidence="2" id="KW-0812">Transmembrane</keyword>
<dbReference type="OrthoDB" id="3041123at2759"/>
<evidence type="ECO:0000313" key="4">
    <source>
        <dbReference type="Proteomes" id="UP000620124"/>
    </source>
</evidence>